<evidence type="ECO:0000256" key="1">
    <source>
        <dbReference type="ARBA" id="ARBA00022737"/>
    </source>
</evidence>
<dbReference type="Gene3D" id="2.130.10.30">
    <property type="entry name" value="Regulator of chromosome condensation 1/beta-lactamase-inhibitor protein II"/>
    <property type="match status" value="3"/>
</dbReference>
<evidence type="ECO:0000313" key="4">
    <source>
        <dbReference type="EMBL" id="KAG2425832.1"/>
    </source>
</evidence>
<feature type="repeat" description="RCC1" evidence="2">
    <location>
        <begin position="80"/>
        <end position="132"/>
    </location>
</feature>
<dbReference type="PRINTS" id="PR00633">
    <property type="entry name" value="RCCNDNSATION"/>
</dbReference>
<proteinExistence type="predicted"/>
<organism evidence="4 5">
    <name type="scientific">Chlamydomonas incerta</name>
    <dbReference type="NCBI Taxonomy" id="51695"/>
    <lineage>
        <taxon>Eukaryota</taxon>
        <taxon>Viridiplantae</taxon>
        <taxon>Chlorophyta</taxon>
        <taxon>core chlorophytes</taxon>
        <taxon>Chlorophyceae</taxon>
        <taxon>CS clade</taxon>
        <taxon>Chlamydomonadales</taxon>
        <taxon>Chlamydomonadaceae</taxon>
        <taxon>Chlamydomonas</taxon>
    </lineage>
</organism>
<evidence type="ECO:0000256" key="2">
    <source>
        <dbReference type="PROSITE-ProRule" id="PRU00235"/>
    </source>
</evidence>
<dbReference type="PANTHER" id="PTHR45622">
    <property type="entry name" value="UBIQUITIN-PROTEIN LIGASE E3A-RELATED"/>
    <property type="match status" value="1"/>
</dbReference>
<accession>A0A835VQU8</accession>
<dbReference type="PROSITE" id="PS50012">
    <property type="entry name" value="RCC1_3"/>
    <property type="match status" value="2"/>
</dbReference>
<dbReference type="InterPro" id="IPR051709">
    <property type="entry name" value="Ub-ligase/GTPase-reg"/>
</dbReference>
<dbReference type="Proteomes" id="UP000650467">
    <property type="component" value="Unassembled WGS sequence"/>
</dbReference>
<dbReference type="GO" id="GO:0005737">
    <property type="term" value="C:cytoplasm"/>
    <property type="evidence" value="ECO:0007669"/>
    <property type="project" value="TreeGrafter"/>
</dbReference>
<dbReference type="EMBL" id="JAEHOC010000052">
    <property type="protein sequence ID" value="KAG2425832.1"/>
    <property type="molecule type" value="Genomic_DNA"/>
</dbReference>
<dbReference type="InterPro" id="IPR000408">
    <property type="entry name" value="Reg_chr_condens"/>
</dbReference>
<dbReference type="AlphaFoldDB" id="A0A835VQU8"/>
<dbReference type="PANTHER" id="PTHR45622:SF60">
    <property type="entry name" value="UBIQUITIN-PROTEIN LIGASE E3A"/>
    <property type="match status" value="1"/>
</dbReference>
<keyword evidence="5" id="KW-1185">Reference proteome</keyword>
<dbReference type="Pfam" id="PF00415">
    <property type="entry name" value="RCC1"/>
    <property type="match status" value="2"/>
</dbReference>
<dbReference type="InterPro" id="IPR009091">
    <property type="entry name" value="RCC1/BLIP-II"/>
</dbReference>
<dbReference type="SUPFAM" id="SSF50985">
    <property type="entry name" value="RCC1/BLIP-II"/>
    <property type="match status" value="1"/>
</dbReference>
<evidence type="ECO:0000256" key="3">
    <source>
        <dbReference type="SAM" id="MobiDB-lite"/>
    </source>
</evidence>
<gene>
    <name evidence="4" type="ORF">HXX76_013457</name>
</gene>
<name>A0A835VQU8_CHLIN</name>
<reference evidence="4" key="1">
    <citation type="journal article" date="2020" name="bioRxiv">
        <title>Comparative genomics of Chlamydomonas.</title>
        <authorList>
            <person name="Craig R.J."/>
            <person name="Hasan A.R."/>
            <person name="Ness R.W."/>
            <person name="Keightley P.D."/>
        </authorList>
    </citation>
    <scope>NUCLEOTIDE SEQUENCE</scope>
    <source>
        <strain evidence="4">SAG 7.73</strain>
    </source>
</reference>
<evidence type="ECO:0000313" key="5">
    <source>
        <dbReference type="Proteomes" id="UP000650467"/>
    </source>
</evidence>
<keyword evidence="1" id="KW-0677">Repeat</keyword>
<protein>
    <submittedName>
        <fullName evidence="4">Uncharacterized protein</fullName>
    </submittedName>
</protein>
<dbReference type="OrthoDB" id="297375at2759"/>
<dbReference type="Pfam" id="PF13540">
    <property type="entry name" value="RCC1_2"/>
    <property type="match status" value="1"/>
</dbReference>
<comment type="caution">
    <text evidence="4">The sequence shown here is derived from an EMBL/GenBank/DDBJ whole genome shotgun (WGS) entry which is preliminary data.</text>
</comment>
<feature type="region of interest" description="Disordered" evidence="3">
    <location>
        <begin position="196"/>
        <end position="242"/>
    </location>
</feature>
<feature type="compositionally biased region" description="Gly residues" evidence="3">
    <location>
        <begin position="206"/>
        <end position="222"/>
    </location>
</feature>
<feature type="compositionally biased region" description="Low complexity" evidence="3">
    <location>
        <begin position="196"/>
        <end position="205"/>
    </location>
</feature>
<feature type="repeat" description="RCC1" evidence="2">
    <location>
        <begin position="29"/>
        <end position="80"/>
    </location>
</feature>
<sequence>MLSASSTTASQLQQLAPTIVTSAAAGRGLAVLSWGRNVEGQCGVENSLLVLRPTPIIELHDQRVESLHAGKLHSGAVTGGEAWTWGDGKCGKLGHGSAEHTHTPSRVESLVGRVAVSRLALGDHHSLFVDSIGGLWACGENKEGQCGLGTPVETIAAQHRKAYYESFRALRDTIAAEPRASREQRGKQVLHALLGSSGQQHAAQHAGGGWGHGGGHGWGAGRSSGWQSLAATGSPQGGAAGGVSHAGARAALNFGGLDFEGAFASAGLQPGQQATPLRIGRDQHPLMSALQAQAAAAAGAAAAGSLAAAAGIAGAESNLRVVLPSGLEGEAVVEVAASRYFSAALTAAGEVWCFGADYNGSLGSDNSWSTSAQKVSGRLAAALEEGGGAVRVVAGGTFCAALTASGRVVLWGKVPGGEAEAGALLGGGAGADSAGSSDGEGSVGRVLGLTEQGVDIVQGGRVIAGVVPNLPPITHIAAGQQHILLSDGERVWQIGRGYDASGTVVSTAPWRRPALVLTLPAGEYVRQLTAGMHSSGVVSDCGAAWAWGRILDRHHADSVVRRHPHLAFGEGAGHVAPAAAAGHGAGVFDGLGKHGAGAGSAGMARHSAPPQLHEDVRWGWSGFGGREPARLDGLGGPVRALALGGWHALALVE</sequence>